<feature type="domain" description="ACT" evidence="11">
    <location>
        <begin position="185"/>
        <end position="259"/>
    </location>
</feature>
<evidence type="ECO:0000256" key="4">
    <source>
        <dbReference type="ARBA" id="ARBA00022679"/>
    </source>
</evidence>
<dbReference type="InterPro" id="IPR002912">
    <property type="entry name" value="ACT_dom"/>
</dbReference>
<evidence type="ECO:0000256" key="5">
    <source>
        <dbReference type="ARBA" id="ARBA00022741"/>
    </source>
</evidence>
<dbReference type="Gene3D" id="1.10.510.10">
    <property type="entry name" value="Transferase(Phosphotransferase) domain 1"/>
    <property type="match status" value="1"/>
</dbReference>
<evidence type="ECO:0000259" key="11">
    <source>
        <dbReference type="PROSITE" id="PS51671"/>
    </source>
</evidence>
<reference evidence="12 13" key="1">
    <citation type="journal article" date="2023" name="G3 (Bethesda)">
        <title>A chromosome-length genome assembly and annotation of blackberry (Rubus argutus, cv. 'Hillquist').</title>
        <authorList>
            <person name="Bruna T."/>
            <person name="Aryal R."/>
            <person name="Dudchenko O."/>
            <person name="Sargent D.J."/>
            <person name="Mead D."/>
            <person name="Buti M."/>
            <person name="Cavallini A."/>
            <person name="Hytonen T."/>
            <person name="Andres J."/>
            <person name="Pham M."/>
            <person name="Weisz D."/>
            <person name="Mascagni F."/>
            <person name="Usai G."/>
            <person name="Natali L."/>
            <person name="Bassil N."/>
            <person name="Fernandez G.E."/>
            <person name="Lomsadze A."/>
            <person name="Armour M."/>
            <person name="Olukolu B."/>
            <person name="Poorten T."/>
            <person name="Britton C."/>
            <person name="Davik J."/>
            <person name="Ashrafi H."/>
            <person name="Aiden E.L."/>
            <person name="Borodovsky M."/>
            <person name="Worthington M."/>
        </authorList>
    </citation>
    <scope>NUCLEOTIDE SEQUENCE [LARGE SCALE GENOMIC DNA]</scope>
    <source>
        <strain evidence="12">PI 553951</strain>
    </source>
</reference>
<dbReference type="InterPro" id="IPR001245">
    <property type="entry name" value="Ser-Thr/Tyr_kinase_cat_dom"/>
</dbReference>
<dbReference type="GO" id="GO:0005524">
    <property type="term" value="F:ATP binding"/>
    <property type="evidence" value="ECO:0007669"/>
    <property type="project" value="UniProtKB-KW"/>
</dbReference>
<comment type="similarity">
    <text evidence="1">Belongs to the protein kinase superfamily. TKL Ser/Thr protein kinase family. RAF subfamily.</text>
</comment>
<dbReference type="SMART" id="SM00220">
    <property type="entry name" value="S_TKc"/>
    <property type="match status" value="1"/>
</dbReference>
<dbReference type="PROSITE" id="PS50011">
    <property type="entry name" value="PROTEIN_KINASE_DOM"/>
    <property type="match status" value="1"/>
</dbReference>
<comment type="catalytic activity">
    <reaction evidence="8">
        <text>L-threonyl-[protein] + ATP = O-phospho-L-threonyl-[protein] + ADP + H(+)</text>
        <dbReference type="Rhea" id="RHEA:46608"/>
        <dbReference type="Rhea" id="RHEA-COMP:11060"/>
        <dbReference type="Rhea" id="RHEA-COMP:11605"/>
        <dbReference type="ChEBI" id="CHEBI:15378"/>
        <dbReference type="ChEBI" id="CHEBI:30013"/>
        <dbReference type="ChEBI" id="CHEBI:30616"/>
        <dbReference type="ChEBI" id="CHEBI:61977"/>
        <dbReference type="ChEBI" id="CHEBI:456216"/>
        <dbReference type="EC" id="2.7.11.1"/>
    </reaction>
</comment>
<dbReference type="CDD" id="cd13999">
    <property type="entry name" value="STKc_MAP3K-like"/>
    <property type="match status" value="1"/>
</dbReference>
<keyword evidence="13" id="KW-1185">Reference proteome</keyword>
<keyword evidence="5" id="KW-0547">Nucleotide-binding</keyword>
<dbReference type="Pfam" id="PF07714">
    <property type="entry name" value="PK_Tyr_Ser-Thr"/>
    <property type="match status" value="1"/>
</dbReference>
<dbReference type="Gene3D" id="3.30.200.20">
    <property type="entry name" value="Phosphorylase Kinase, domain 1"/>
    <property type="match status" value="1"/>
</dbReference>
<evidence type="ECO:0000313" key="13">
    <source>
        <dbReference type="Proteomes" id="UP001457282"/>
    </source>
</evidence>
<dbReference type="GO" id="GO:0004674">
    <property type="term" value="F:protein serine/threonine kinase activity"/>
    <property type="evidence" value="ECO:0007669"/>
    <property type="project" value="UniProtKB-KW"/>
</dbReference>
<evidence type="ECO:0000256" key="3">
    <source>
        <dbReference type="ARBA" id="ARBA00022527"/>
    </source>
</evidence>
<evidence type="ECO:0000256" key="2">
    <source>
        <dbReference type="ARBA" id="ARBA00012513"/>
    </source>
</evidence>
<dbReference type="AlphaFoldDB" id="A0AAW1Y546"/>
<dbReference type="FunFam" id="3.30.200.20:FF:000060">
    <property type="entry name" value="Serine/threonine-protein kinase isoform 1"/>
    <property type="match status" value="1"/>
</dbReference>
<gene>
    <name evidence="12" type="ORF">M0R45_009602</name>
</gene>
<evidence type="ECO:0000256" key="9">
    <source>
        <dbReference type="ARBA" id="ARBA00048679"/>
    </source>
</evidence>
<name>A0AAW1Y546_RUBAR</name>
<dbReference type="PANTHER" id="PTHR44329:SF41">
    <property type="entry name" value="OS12G0163800 PROTEIN"/>
    <property type="match status" value="1"/>
</dbReference>
<dbReference type="EC" id="2.7.11.1" evidence="2"/>
<dbReference type="InterPro" id="IPR011009">
    <property type="entry name" value="Kinase-like_dom_sf"/>
</dbReference>
<evidence type="ECO:0000256" key="8">
    <source>
        <dbReference type="ARBA" id="ARBA00047899"/>
    </source>
</evidence>
<evidence type="ECO:0000256" key="6">
    <source>
        <dbReference type="ARBA" id="ARBA00022777"/>
    </source>
</evidence>
<organism evidence="12 13">
    <name type="scientific">Rubus argutus</name>
    <name type="common">Southern blackberry</name>
    <dbReference type="NCBI Taxonomy" id="59490"/>
    <lineage>
        <taxon>Eukaryota</taxon>
        <taxon>Viridiplantae</taxon>
        <taxon>Streptophyta</taxon>
        <taxon>Embryophyta</taxon>
        <taxon>Tracheophyta</taxon>
        <taxon>Spermatophyta</taxon>
        <taxon>Magnoliopsida</taxon>
        <taxon>eudicotyledons</taxon>
        <taxon>Gunneridae</taxon>
        <taxon>Pentapetalae</taxon>
        <taxon>rosids</taxon>
        <taxon>fabids</taxon>
        <taxon>Rosales</taxon>
        <taxon>Rosaceae</taxon>
        <taxon>Rosoideae</taxon>
        <taxon>Rosoideae incertae sedis</taxon>
        <taxon>Rubus</taxon>
    </lineage>
</organism>
<comment type="catalytic activity">
    <reaction evidence="9">
        <text>L-seryl-[protein] + ATP = O-phospho-L-seryl-[protein] + ADP + H(+)</text>
        <dbReference type="Rhea" id="RHEA:17989"/>
        <dbReference type="Rhea" id="RHEA-COMP:9863"/>
        <dbReference type="Rhea" id="RHEA-COMP:11604"/>
        <dbReference type="ChEBI" id="CHEBI:15378"/>
        <dbReference type="ChEBI" id="CHEBI:29999"/>
        <dbReference type="ChEBI" id="CHEBI:30616"/>
        <dbReference type="ChEBI" id="CHEBI:83421"/>
        <dbReference type="ChEBI" id="CHEBI:456216"/>
        <dbReference type="EC" id="2.7.11.1"/>
    </reaction>
</comment>
<evidence type="ECO:0000313" key="12">
    <source>
        <dbReference type="EMBL" id="KAK9944017.1"/>
    </source>
</evidence>
<dbReference type="InterPro" id="IPR045865">
    <property type="entry name" value="ACT-like_dom_sf"/>
</dbReference>
<evidence type="ECO:0000256" key="1">
    <source>
        <dbReference type="ARBA" id="ARBA00010507"/>
    </source>
</evidence>
<accession>A0AAW1Y546</accession>
<dbReference type="EMBL" id="JBEDUW010000002">
    <property type="protein sequence ID" value="KAK9944017.1"/>
    <property type="molecule type" value="Genomic_DNA"/>
</dbReference>
<dbReference type="SUPFAM" id="SSF55021">
    <property type="entry name" value="ACT-like"/>
    <property type="match status" value="1"/>
</dbReference>
<sequence>MDLTEGVGESSSPPRSFISFNNYDVRTDVYNRLVESGHEDALSQPEFRDQLDAHFNRLPASYGLDVNMDRVEDVLIHQKLLALAKDPEKRPVYHIRFLESISTGTDDNEDEQFTSSVSTSRPLCDETNEGAVAPHDRNCAIDFEPCSKLGDLNLDVRKNTKDMNERDLMENFPRRQDVSRILTHEVIFSSIDKPKLLSQLSALLSDIGLNIREAHVFSTTDGYSLDVFVVDGWPDEDTDGLNEAMEKAVARSEGSWSRSSHSHSAVEKVLVAKEKPGSWEIDRRLLKIGERIASGSCGDLHRGIYLGQDVAVKILRSEHLNAALEDEFAQEVAILREVHHRNVVRFIGACTKSPHLCIVTEYMPGGSLYDYLHKSRNVLKFSELLKFAIDVCKGMEYLHHNDIIHRDLKTANLLMDTNNVVKVADFGVARFQTQGGVMTAETGTYRWMAPEVINHQPYDQKADVFSFAIVLWELVTAKVPYDTMTPLQAALGVRQGLRPDLPTNAHPKLLELMQRCWDAVPSNRPAFSDITVELETLIREVQDISEATNGT</sequence>
<dbReference type="PROSITE" id="PS00108">
    <property type="entry name" value="PROTEIN_KINASE_ST"/>
    <property type="match status" value="1"/>
</dbReference>
<feature type="domain" description="Protein kinase" evidence="10">
    <location>
        <begin position="286"/>
        <end position="538"/>
    </location>
</feature>
<evidence type="ECO:0000256" key="7">
    <source>
        <dbReference type="ARBA" id="ARBA00022840"/>
    </source>
</evidence>
<dbReference type="PROSITE" id="PS51671">
    <property type="entry name" value="ACT"/>
    <property type="match status" value="1"/>
</dbReference>
<keyword evidence="7" id="KW-0067">ATP-binding</keyword>
<dbReference type="InterPro" id="IPR008271">
    <property type="entry name" value="Ser/Thr_kinase_AS"/>
</dbReference>
<dbReference type="PRINTS" id="PR00109">
    <property type="entry name" value="TYRKINASE"/>
</dbReference>
<comment type="caution">
    <text evidence="12">The sequence shown here is derived from an EMBL/GenBank/DDBJ whole genome shotgun (WGS) entry which is preliminary data.</text>
</comment>
<keyword evidence="6" id="KW-0418">Kinase</keyword>
<keyword evidence="4" id="KW-0808">Transferase</keyword>
<dbReference type="SUPFAM" id="SSF56112">
    <property type="entry name" value="Protein kinase-like (PK-like)"/>
    <property type="match status" value="1"/>
</dbReference>
<evidence type="ECO:0000259" key="10">
    <source>
        <dbReference type="PROSITE" id="PS50011"/>
    </source>
</evidence>
<dbReference type="InterPro" id="IPR000719">
    <property type="entry name" value="Prot_kinase_dom"/>
</dbReference>
<dbReference type="PANTHER" id="PTHR44329">
    <property type="entry name" value="SERINE/THREONINE-PROTEIN KINASE TNNI3K-RELATED"/>
    <property type="match status" value="1"/>
</dbReference>
<proteinExistence type="inferred from homology"/>
<dbReference type="Proteomes" id="UP001457282">
    <property type="component" value="Unassembled WGS sequence"/>
</dbReference>
<protein>
    <recommendedName>
        <fullName evidence="2">non-specific serine/threonine protein kinase</fullName>
        <ecNumber evidence="2">2.7.11.1</ecNumber>
    </recommendedName>
</protein>
<dbReference type="InterPro" id="IPR051681">
    <property type="entry name" value="Ser/Thr_Kinases-Pseudokinases"/>
</dbReference>
<keyword evidence="3" id="KW-0723">Serine/threonine-protein kinase</keyword>